<dbReference type="SUPFAM" id="SSF52980">
    <property type="entry name" value="Restriction endonuclease-like"/>
    <property type="match status" value="1"/>
</dbReference>
<dbReference type="AlphaFoldDB" id="A0A1T5AJV5"/>
<name>A0A1T5AJV5_9FLAO</name>
<dbReference type="EMBL" id="FUYY01000001">
    <property type="protein sequence ID" value="SKB35170.1"/>
    <property type="molecule type" value="Genomic_DNA"/>
</dbReference>
<gene>
    <name evidence="1" type="ORF">SAMN05660776_0636</name>
</gene>
<evidence type="ECO:0000313" key="1">
    <source>
        <dbReference type="EMBL" id="SKB35170.1"/>
    </source>
</evidence>
<dbReference type="InterPro" id="IPR011335">
    <property type="entry name" value="Restrct_endonuc-II-like"/>
</dbReference>
<proteinExistence type="predicted"/>
<keyword evidence="2" id="KW-1185">Reference proteome</keyword>
<organism evidence="1 2">
    <name type="scientific">Salegentibacter holothuriorum</name>
    <dbReference type="NCBI Taxonomy" id="241145"/>
    <lineage>
        <taxon>Bacteria</taxon>
        <taxon>Pseudomonadati</taxon>
        <taxon>Bacteroidota</taxon>
        <taxon>Flavobacteriia</taxon>
        <taxon>Flavobacteriales</taxon>
        <taxon>Flavobacteriaceae</taxon>
        <taxon>Salegentibacter</taxon>
    </lineage>
</organism>
<protein>
    <recommendedName>
        <fullName evidence="3">Restriction endonuclease</fullName>
    </recommendedName>
</protein>
<dbReference type="Proteomes" id="UP000190230">
    <property type="component" value="Unassembled WGS sequence"/>
</dbReference>
<sequence length="466" mass="53608">MSNELSSFIEKAENINYNTASQRVARNKKILKIKGYFVSNLSLCYLEKHIDDGLLFDSLNKAMFENGKKYWYTLNALELHGGIINQKYLECYTNYPIIALKGHLPFKKIIQKFIKSDILNYNSEYYYISPKLKRTNFNSLTYKTIEAIKENILTDFGTLNKNIGLISYNTAEKYAEFGKFRWAFKGVSNITGLMQGSKPGFVLADILIGTSINEKDVSFFIEKIKHIQSFNNASRIIPFLIVDDLSKEALIALKYHGIAVGFIKELFGQKYAETLKELISVLNNAGASLKSSPEKYLDLIKELKKYNEGLANNIRGALFEFVVGHIHSLDSNSSIDLGREIYENDSRHEMDVLAIYNDRIVIAECKAKRSMINLETIDKWLGEKVPAFKKWIEKQETWNKKNIEFEFWSTGGFTDEALEKLEYISKSASKYKVSYFEPNDIRNKALSMQNKKLKEALDDFFLKAKV</sequence>
<dbReference type="STRING" id="241145.SAMN05660776_0636"/>
<reference evidence="2" key="1">
    <citation type="submission" date="2017-02" db="EMBL/GenBank/DDBJ databases">
        <authorList>
            <person name="Varghese N."/>
            <person name="Submissions S."/>
        </authorList>
    </citation>
    <scope>NUCLEOTIDE SEQUENCE [LARGE SCALE GENOMIC DNA]</scope>
    <source>
        <strain evidence="2">DSM 23405</strain>
    </source>
</reference>
<evidence type="ECO:0000313" key="2">
    <source>
        <dbReference type="Proteomes" id="UP000190230"/>
    </source>
</evidence>
<evidence type="ECO:0008006" key="3">
    <source>
        <dbReference type="Google" id="ProtNLM"/>
    </source>
</evidence>
<accession>A0A1T5AJV5</accession>